<evidence type="ECO:0000256" key="2">
    <source>
        <dbReference type="ARBA" id="ARBA00022771"/>
    </source>
</evidence>
<protein>
    <recommendedName>
        <fullName evidence="5">RING-type domain-containing protein</fullName>
    </recommendedName>
</protein>
<sequence length="91" mass="10400">VELEQQGAELQTGTMSCSICLELLKEPVTIPCGHSYCRTCISQHWDAERKKNTYCCPQCRKRLKKRPALNKNIMLADLVEDAKLCKLTEML</sequence>
<dbReference type="SMART" id="SM00184">
    <property type="entry name" value="RING"/>
    <property type="match status" value="1"/>
</dbReference>
<reference evidence="6" key="2">
    <citation type="submission" date="2025-08" db="UniProtKB">
        <authorList>
            <consortium name="Ensembl"/>
        </authorList>
    </citation>
    <scope>IDENTIFICATION</scope>
</reference>
<proteinExistence type="predicted"/>
<accession>A0A8C5DAQ4</accession>
<dbReference type="InterPro" id="IPR001841">
    <property type="entry name" value="Znf_RING"/>
</dbReference>
<evidence type="ECO:0000256" key="1">
    <source>
        <dbReference type="ARBA" id="ARBA00022723"/>
    </source>
</evidence>
<keyword evidence="2 4" id="KW-0863">Zinc-finger</keyword>
<dbReference type="PANTHER" id="PTHR25465:SF5">
    <property type="entry name" value="E3 UBIQUITIN_ISG15 LIGASE TRIM25-RELATED"/>
    <property type="match status" value="1"/>
</dbReference>
<reference evidence="6" key="3">
    <citation type="submission" date="2025-09" db="UniProtKB">
        <authorList>
            <consortium name="Ensembl"/>
        </authorList>
    </citation>
    <scope>IDENTIFICATION</scope>
</reference>
<keyword evidence="7" id="KW-1185">Reference proteome</keyword>
<dbReference type="SUPFAM" id="SSF57850">
    <property type="entry name" value="RING/U-box"/>
    <property type="match status" value="1"/>
</dbReference>
<dbReference type="GO" id="GO:0008270">
    <property type="term" value="F:zinc ion binding"/>
    <property type="evidence" value="ECO:0007669"/>
    <property type="project" value="UniProtKB-KW"/>
</dbReference>
<dbReference type="InterPro" id="IPR013083">
    <property type="entry name" value="Znf_RING/FYVE/PHD"/>
</dbReference>
<dbReference type="Pfam" id="PF15227">
    <property type="entry name" value="zf-C3HC4_4"/>
    <property type="match status" value="1"/>
</dbReference>
<dbReference type="PANTHER" id="PTHR25465">
    <property type="entry name" value="B-BOX DOMAIN CONTAINING"/>
    <property type="match status" value="1"/>
</dbReference>
<reference evidence="6" key="1">
    <citation type="submission" date="2020-06" db="EMBL/GenBank/DDBJ databases">
        <authorList>
            <consortium name="Wellcome Sanger Institute Data Sharing"/>
        </authorList>
    </citation>
    <scope>NUCLEOTIDE SEQUENCE [LARGE SCALE GENOMIC DNA]</scope>
</reference>
<evidence type="ECO:0000259" key="5">
    <source>
        <dbReference type="PROSITE" id="PS50089"/>
    </source>
</evidence>
<dbReference type="Proteomes" id="UP000694680">
    <property type="component" value="Chromosome 6"/>
</dbReference>
<dbReference type="InterPro" id="IPR051051">
    <property type="entry name" value="E3_ubiq-ligase_TRIM/RNF"/>
</dbReference>
<keyword evidence="3" id="KW-0862">Zinc</keyword>
<organism evidence="6 7">
    <name type="scientific">Gouania willdenowi</name>
    <name type="common">Blunt-snouted clingfish</name>
    <name type="synonym">Lepadogaster willdenowi</name>
    <dbReference type="NCBI Taxonomy" id="441366"/>
    <lineage>
        <taxon>Eukaryota</taxon>
        <taxon>Metazoa</taxon>
        <taxon>Chordata</taxon>
        <taxon>Craniata</taxon>
        <taxon>Vertebrata</taxon>
        <taxon>Euteleostomi</taxon>
        <taxon>Actinopterygii</taxon>
        <taxon>Neopterygii</taxon>
        <taxon>Teleostei</taxon>
        <taxon>Neoteleostei</taxon>
        <taxon>Acanthomorphata</taxon>
        <taxon>Ovalentaria</taxon>
        <taxon>Blenniimorphae</taxon>
        <taxon>Blenniiformes</taxon>
        <taxon>Gobiesocoidei</taxon>
        <taxon>Gobiesocidae</taxon>
        <taxon>Gobiesocinae</taxon>
        <taxon>Gouania</taxon>
    </lineage>
</organism>
<dbReference type="InterPro" id="IPR017907">
    <property type="entry name" value="Znf_RING_CS"/>
</dbReference>
<dbReference type="Gene3D" id="3.30.40.10">
    <property type="entry name" value="Zinc/RING finger domain, C3HC4 (zinc finger)"/>
    <property type="match status" value="1"/>
</dbReference>
<dbReference type="PROSITE" id="PS50089">
    <property type="entry name" value="ZF_RING_2"/>
    <property type="match status" value="1"/>
</dbReference>
<name>A0A8C5DAQ4_GOUWI</name>
<dbReference type="PROSITE" id="PS00518">
    <property type="entry name" value="ZF_RING_1"/>
    <property type="match status" value="1"/>
</dbReference>
<evidence type="ECO:0000256" key="3">
    <source>
        <dbReference type="ARBA" id="ARBA00022833"/>
    </source>
</evidence>
<dbReference type="AlphaFoldDB" id="A0A8C5DAQ4"/>
<dbReference type="Ensembl" id="ENSGWIT00000004087.1">
    <property type="protein sequence ID" value="ENSGWIP00000003794.1"/>
    <property type="gene ID" value="ENSGWIG00000002052.1"/>
</dbReference>
<evidence type="ECO:0000313" key="7">
    <source>
        <dbReference type="Proteomes" id="UP000694680"/>
    </source>
</evidence>
<keyword evidence="1" id="KW-0479">Metal-binding</keyword>
<feature type="domain" description="RING-type" evidence="5">
    <location>
        <begin position="17"/>
        <end position="60"/>
    </location>
</feature>
<evidence type="ECO:0000256" key="4">
    <source>
        <dbReference type="PROSITE-ProRule" id="PRU00175"/>
    </source>
</evidence>
<evidence type="ECO:0000313" key="6">
    <source>
        <dbReference type="Ensembl" id="ENSGWIP00000003794.1"/>
    </source>
</evidence>